<accession>A0ACB8SMB8</accession>
<dbReference type="EMBL" id="MU277245">
    <property type="protein sequence ID" value="KAI0057613.1"/>
    <property type="molecule type" value="Genomic_DNA"/>
</dbReference>
<gene>
    <name evidence="1" type="ORF">BV25DRAFT_1920076</name>
</gene>
<dbReference type="Proteomes" id="UP000814140">
    <property type="component" value="Unassembled WGS sequence"/>
</dbReference>
<evidence type="ECO:0000313" key="2">
    <source>
        <dbReference type="Proteomes" id="UP000814140"/>
    </source>
</evidence>
<keyword evidence="2" id="KW-1185">Reference proteome</keyword>
<comment type="caution">
    <text evidence="1">The sequence shown here is derived from an EMBL/GenBank/DDBJ whole genome shotgun (WGS) entry which is preliminary data.</text>
</comment>
<proteinExistence type="predicted"/>
<organism evidence="1 2">
    <name type="scientific">Artomyces pyxidatus</name>
    <dbReference type="NCBI Taxonomy" id="48021"/>
    <lineage>
        <taxon>Eukaryota</taxon>
        <taxon>Fungi</taxon>
        <taxon>Dikarya</taxon>
        <taxon>Basidiomycota</taxon>
        <taxon>Agaricomycotina</taxon>
        <taxon>Agaricomycetes</taxon>
        <taxon>Russulales</taxon>
        <taxon>Auriscalpiaceae</taxon>
        <taxon>Artomyces</taxon>
    </lineage>
</organism>
<reference evidence="1" key="1">
    <citation type="submission" date="2021-03" db="EMBL/GenBank/DDBJ databases">
        <authorList>
            <consortium name="DOE Joint Genome Institute"/>
            <person name="Ahrendt S."/>
            <person name="Looney B.P."/>
            <person name="Miyauchi S."/>
            <person name="Morin E."/>
            <person name="Drula E."/>
            <person name="Courty P.E."/>
            <person name="Chicoki N."/>
            <person name="Fauchery L."/>
            <person name="Kohler A."/>
            <person name="Kuo A."/>
            <person name="Labutti K."/>
            <person name="Pangilinan J."/>
            <person name="Lipzen A."/>
            <person name="Riley R."/>
            <person name="Andreopoulos W."/>
            <person name="He G."/>
            <person name="Johnson J."/>
            <person name="Barry K.W."/>
            <person name="Grigoriev I.V."/>
            <person name="Nagy L."/>
            <person name="Hibbett D."/>
            <person name="Henrissat B."/>
            <person name="Matheny P.B."/>
            <person name="Labbe J."/>
            <person name="Martin F."/>
        </authorList>
    </citation>
    <scope>NUCLEOTIDE SEQUENCE</scope>
    <source>
        <strain evidence="1">HHB10654</strain>
    </source>
</reference>
<name>A0ACB8SMB8_9AGAM</name>
<reference evidence="1" key="2">
    <citation type="journal article" date="2022" name="New Phytol.">
        <title>Evolutionary transition to the ectomycorrhizal habit in the genomes of a hyperdiverse lineage of mushroom-forming fungi.</title>
        <authorList>
            <person name="Looney B."/>
            <person name="Miyauchi S."/>
            <person name="Morin E."/>
            <person name="Drula E."/>
            <person name="Courty P.E."/>
            <person name="Kohler A."/>
            <person name="Kuo A."/>
            <person name="LaButti K."/>
            <person name="Pangilinan J."/>
            <person name="Lipzen A."/>
            <person name="Riley R."/>
            <person name="Andreopoulos W."/>
            <person name="He G."/>
            <person name="Johnson J."/>
            <person name="Nolan M."/>
            <person name="Tritt A."/>
            <person name="Barry K.W."/>
            <person name="Grigoriev I.V."/>
            <person name="Nagy L.G."/>
            <person name="Hibbett D."/>
            <person name="Henrissat B."/>
            <person name="Matheny P.B."/>
            <person name="Labbe J."/>
            <person name="Martin F.M."/>
        </authorList>
    </citation>
    <scope>NUCLEOTIDE SEQUENCE</scope>
    <source>
        <strain evidence="1">HHB10654</strain>
    </source>
</reference>
<protein>
    <submittedName>
        <fullName evidence="1">Uncharacterized protein</fullName>
    </submittedName>
</protein>
<evidence type="ECO:0000313" key="1">
    <source>
        <dbReference type="EMBL" id="KAI0057613.1"/>
    </source>
</evidence>
<sequence length="484" mass="53664">MEEDRDLEEAAAGADRRGPRIAAVLKFHNAGVWNTISYSTAYALHPQASFESLRSLDTSIDRLKQDPPLRTYAARGWIMHRAGDSMLREERSARAEVGSSMSISHFWGVVFDLTGWNLPENTLPVTFDRRSSTASLVSQRAPAVDARAVACSRRSLKTLGISQITARMFPRAQLNTASSLTNPSPSPNPLVSTPPVAASPAATMSQARNITRFYHNRGFIDWDDCMYCLRHTVVSHKDDKTCCWCLPPSVLTTRRCGRCKRAKYCSKACQEADWKVHKPLCALLRAVPKDEPATPDIEQAYALDDWAERRAHTIAAAGASALHFAAREVAGHHVFVVRLDVRMRLLPRSKVTFEYFHSVRDARCVPAADLHGILRALLDGPREQFNPDADDDKTAIARHEKRLAQQSGMVSALIIDMGLKYPSNFISVRFPAPGEGKLREDWLARFKRTAGTDDLATSLWTRGRLEDVLPGVLAAARAAGALRP</sequence>